<keyword evidence="4" id="KW-0547">Nucleotide-binding</keyword>
<dbReference type="InterPro" id="IPR051451">
    <property type="entry name" value="PhoH2-like"/>
</dbReference>
<accession>B8HKC4</accession>
<evidence type="ECO:0000256" key="2">
    <source>
        <dbReference type="ARBA" id="ARBA00010393"/>
    </source>
</evidence>
<evidence type="ECO:0000256" key="3">
    <source>
        <dbReference type="ARBA" id="ARBA00022490"/>
    </source>
</evidence>
<feature type="domain" description="PhoH-like protein" evidence="7">
    <location>
        <begin position="110"/>
        <end position="313"/>
    </location>
</feature>
<dbReference type="SUPFAM" id="SSF52540">
    <property type="entry name" value="P-loop containing nucleoside triphosphate hydrolases"/>
    <property type="match status" value="1"/>
</dbReference>
<comment type="similarity">
    <text evidence="2">Belongs to the PhoH family.</text>
</comment>
<keyword evidence="5" id="KW-0067">ATP-binding</keyword>
<sequence length="320" mass="35795">MTETLTIQLPSAASSIALAGEQEGNLLSLARQTGARLVLRGQDLLISGTPDQVRLCGQMVRSLEELWREGRPISEVDITTVYQALDSQQQDELRELQRDVLARTRRGELIRAKTFRQRQYVQAIRTHTLTFGIGPAGTGKTYLAALLAVQALQENQVERLILTRPAVEAGERLGFLPGDLQQKINPYLRPLYDALYELIDPEKMTNLMERGVIEVAPLAYMRGRTLNNAFVILDEAQNTTPAQMKMVLTRIGFNSRLVVTGDITQTDLPSHQTSGLIVAQKILKNVDGIAFCYLSKKDVVRHPLVEKIVDAYERYELNAP</sequence>
<dbReference type="eggNOG" id="COG1702">
    <property type="taxonomic scope" value="Bacteria"/>
</dbReference>
<dbReference type="Gene3D" id="3.40.50.300">
    <property type="entry name" value="P-loop containing nucleotide triphosphate hydrolases"/>
    <property type="match status" value="1"/>
</dbReference>
<evidence type="ECO:0000256" key="6">
    <source>
        <dbReference type="ARBA" id="ARBA00039970"/>
    </source>
</evidence>
<dbReference type="InterPro" id="IPR027417">
    <property type="entry name" value="P-loop_NTPase"/>
</dbReference>
<evidence type="ECO:0000256" key="4">
    <source>
        <dbReference type="ARBA" id="ARBA00022741"/>
    </source>
</evidence>
<dbReference type="KEGG" id="cyn:Cyan7425_2769"/>
<organism evidence="8">
    <name type="scientific">Cyanothece sp. (strain PCC 7425 / ATCC 29141)</name>
    <dbReference type="NCBI Taxonomy" id="395961"/>
    <lineage>
        <taxon>Bacteria</taxon>
        <taxon>Bacillati</taxon>
        <taxon>Cyanobacteriota</taxon>
        <taxon>Cyanophyceae</taxon>
        <taxon>Gomontiellales</taxon>
        <taxon>Cyanothecaceae</taxon>
        <taxon>Cyanothece</taxon>
    </lineage>
</organism>
<keyword evidence="3" id="KW-0963">Cytoplasm</keyword>
<evidence type="ECO:0000313" key="8">
    <source>
        <dbReference type="EMBL" id="ACL45115.1"/>
    </source>
</evidence>
<gene>
    <name evidence="8" type="ordered locus">Cyan7425_2769</name>
</gene>
<proteinExistence type="inferred from homology"/>
<evidence type="ECO:0000256" key="5">
    <source>
        <dbReference type="ARBA" id="ARBA00022840"/>
    </source>
</evidence>
<evidence type="ECO:0000259" key="7">
    <source>
        <dbReference type="Pfam" id="PF02562"/>
    </source>
</evidence>
<reference evidence="8" key="1">
    <citation type="submission" date="2009-01" db="EMBL/GenBank/DDBJ databases">
        <title>Complete sequence of chromosome Cyanothece sp. PCC 7425.</title>
        <authorList>
            <consortium name="US DOE Joint Genome Institute"/>
            <person name="Lucas S."/>
            <person name="Copeland A."/>
            <person name="Lapidus A."/>
            <person name="Glavina del Rio T."/>
            <person name="Dalin E."/>
            <person name="Tice H."/>
            <person name="Bruce D."/>
            <person name="Goodwin L."/>
            <person name="Pitluck S."/>
            <person name="Sims D."/>
            <person name="Meineke L."/>
            <person name="Brettin T."/>
            <person name="Detter J.C."/>
            <person name="Han C."/>
            <person name="Larimer F."/>
            <person name="Land M."/>
            <person name="Hauser L."/>
            <person name="Kyrpides N."/>
            <person name="Ovchinnikova G."/>
            <person name="Liberton M."/>
            <person name="Stoeckel J."/>
            <person name="Banerjee A."/>
            <person name="Singh A."/>
            <person name="Page L."/>
            <person name="Sato H."/>
            <person name="Zhao L."/>
            <person name="Sherman L."/>
            <person name="Pakrasi H."/>
            <person name="Richardson P."/>
        </authorList>
    </citation>
    <scope>NUCLEOTIDE SEQUENCE</scope>
    <source>
        <strain evidence="8">PCC 7425</strain>
    </source>
</reference>
<evidence type="ECO:0000256" key="1">
    <source>
        <dbReference type="ARBA" id="ARBA00004496"/>
    </source>
</evidence>
<dbReference type="FunFam" id="3.40.50.300:FF:000013">
    <property type="entry name" value="PhoH family ATPase"/>
    <property type="match status" value="1"/>
</dbReference>
<dbReference type="PANTHER" id="PTHR30473:SF1">
    <property type="entry name" value="PHOH-LIKE PROTEIN"/>
    <property type="match status" value="1"/>
</dbReference>
<dbReference type="InterPro" id="IPR003714">
    <property type="entry name" value="PhoH"/>
</dbReference>
<dbReference type="GO" id="GO:0005524">
    <property type="term" value="F:ATP binding"/>
    <property type="evidence" value="ECO:0007669"/>
    <property type="project" value="UniProtKB-KW"/>
</dbReference>
<dbReference type="AlphaFoldDB" id="B8HKC4"/>
<name>B8HKC4_CYAP4</name>
<protein>
    <recommendedName>
        <fullName evidence="6">PhoH-like protein</fullName>
    </recommendedName>
</protein>
<comment type="subcellular location">
    <subcellularLocation>
        <location evidence="1">Cytoplasm</location>
    </subcellularLocation>
</comment>
<dbReference type="OrthoDB" id="9773137at2"/>
<dbReference type="GO" id="GO:0005829">
    <property type="term" value="C:cytosol"/>
    <property type="evidence" value="ECO:0007669"/>
    <property type="project" value="TreeGrafter"/>
</dbReference>
<dbReference type="HOGENOM" id="CLU_051654_0_0_3"/>
<dbReference type="EMBL" id="CP001344">
    <property type="protein sequence ID" value="ACL45115.1"/>
    <property type="molecule type" value="Genomic_DNA"/>
</dbReference>
<dbReference type="Pfam" id="PF02562">
    <property type="entry name" value="PhoH"/>
    <property type="match status" value="1"/>
</dbReference>
<dbReference type="STRING" id="395961.Cyan7425_2769"/>
<dbReference type="PANTHER" id="PTHR30473">
    <property type="entry name" value="PROTEIN PHOH"/>
    <property type="match status" value="1"/>
</dbReference>